<dbReference type="PANTHER" id="PTHR15741">
    <property type="entry name" value="BASIC HELIX-LOOP-HELIX ZIP TRANSCRIPTION FACTOR"/>
    <property type="match status" value="1"/>
</dbReference>
<name>A0A4W5JK99_9TELE</name>
<feature type="region of interest" description="Disordered" evidence="7">
    <location>
        <begin position="381"/>
        <end position="467"/>
    </location>
</feature>
<dbReference type="GO" id="GO:0046983">
    <property type="term" value="F:protein dimerization activity"/>
    <property type="evidence" value="ECO:0007669"/>
    <property type="project" value="InterPro"/>
</dbReference>
<sequence>MATNREIRQYRSPTVSIKQEQDDDSDTEESHIGFKKSDGRESQIIHSGHFMVSSPHIEYPPRKGYDFDTVNKQTCRTYHFGKKCTSHLSIDASLTKLFECMTLAYSGKLVSPKWKNFKGLKLLWRDKIRLNNAIWRAWYMQYVEKRENPVCHFVTPLDGTVDMEDHRPAEAIATEGKYWKRRIEIVIREYHKWRTYFKKRLQKHKDDDLSSLLKDEEMAGRHIARKSRESPVPMEMDPLFDMDVLMSEFSDTLFSTLASHQPMAWPNPREIAHAGNADMIQPGLIPLQPNLDFMDSYEQLQGNDNALCHSDTLKYCHLHSLLSSMHLSNQTSGTSGSPSYVQNYMPLFSGPVPPSAQAGGSSLMQPSALPTVRYTQPCQGAATPTLVAPPPLDEGGGATSLDGSPPSSVITHTATSTAIPSDAATTFSHGSDFSSLDRAPPPPRLQPLAPSPAATPQHPQTFALPRPIQPCCSNKKTRRVQRIVPAISSSHLILTGELITSQKISNAVTLQKTVEYIGKLQQERQQMQEETKRLREEIEKVNASINVCQEQLPATGVPITRHRFDHMREKFDEYVKSRTLQNWKFWIFSIIIKPLFESFNGTVSTTSKGELCETTLQWLDRHCSLHVLRPMVLSTLRQFSTSTSILTDPTLLPEEATQAVTNTHSHFADS</sequence>
<keyword evidence="3" id="KW-0238">DNA-binding</keyword>
<evidence type="ECO:0000313" key="8">
    <source>
        <dbReference type="Ensembl" id="ENSHHUP00000000099.1"/>
    </source>
</evidence>
<dbReference type="GO" id="GO:0000981">
    <property type="term" value="F:DNA-binding transcription factor activity, RNA polymerase II-specific"/>
    <property type="evidence" value="ECO:0007669"/>
    <property type="project" value="TreeGrafter"/>
</dbReference>
<dbReference type="Gene3D" id="4.10.280.10">
    <property type="entry name" value="Helix-loop-helix DNA-binding domain"/>
    <property type="match status" value="1"/>
</dbReference>
<evidence type="ECO:0000256" key="5">
    <source>
        <dbReference type="ARBA" id="ARBA00023242"/>
    </source>
</evidence>
<keyword evidence="2" id="KW-0805">Transcription regulation</keyword>
<dbReference type="SUPFAM" id="SSF47459">
    <property type="entry name" value="HLH, helix-loop-helix DNA-binding domain"/>
    <property type="match status" value="1"/>
</dbReference>
<keyword evidence="9" id="KW-1185">Reference proteome</keyword>
<evidence type="ECO:0000256" key="6">
    <source>
        <dbReference type="SAM" id="Coils"/>
    </source>
</evidence>
<evidence type="ECO:0000256" key="7">
    <source>
        <dbReference type="SAM" id="MobiDB-lite"/>
    </source>
</evidence>
<dbReference type="InterPro" id="IPR036638">
    <property type="entry name" value="HLH_DNA-bd_sf"/>
</dbReference>
<dbReference type="GO" id="GO:0000978">
    <property type="term" value="F:RNA polymerase II cis-regulatory region sequence-specific DNA binding"/>
    <property type="evidence" value="ECO:0007669"/>
    <property type="project" value="TreeGrafter"/>
</dbReference>
<dbReference type="Ensembl" id="ENSHHUT00000000100.1">
    <property type="protein sequence ID" value="ENSHHUP00000000099.1"/>
    <property type="gene ID" value="ENSHHUG00000000029.1"/>
</dbReference>
<evidence type="ECO:0000256" key="1">
    <source>
        <dbReference type="ARBA" id="ARBA00004123"/>
    </source>
</evidence>
<evidence type="ECO:0000256" key="2">
    <source>
        <dbReference type="ARBA" id="ARBA00023015"/>
    </source>
</evidence>
<dbReference type="InterPro" id="IPR052207">
    <property type="entry name" value="Max-like/E-box_TFs"/>
</dbReference>
<feature type="coiled-coil region" evidence="6">
    <location>
        <begin position="510"/>
        <end position="551"/>
    </location>
</feature>
<dbReference type="GeneTree" id="ENSGT00940000158691"/>
<reference evidence="8" key="3">
    <citation type="submission" date="2025-09" db="UniProtKB">
        <authorList>
            <consortium name="Ensembl"/>
        </authorList>
    </citation>
    <scope>IDENTIFICATION</scope>
</reference>
<proteinExistence type="predicted"/>
<dbReference type="GO" id="GO:0005634">
    <property type="term" value="C:nucleus"/>
    <property type="evidence" value="ECO:0007669"/>
    <property type="project" value="UniProtKB-SubCell"/>
</dbReference>
<keyword evidence="5" id="KW-0539">Nucleus</keyword>
<evidence type="ECO:0000256" key="3">
    <source>
        <dbReference type="ARBA" id="ARBA00023125"/>
    </source>
</evidence>
<keyword evidence="6" id="KW-0175">Coiled coil</keyword>
<accession>A0A4W5JK99</accession>
<feature type="compositionally biased region" description="Polar residues" evidence="7">
    <location>
        <begin position="401"/>
        <end position="434"/>
    </location>
</feature>
<evidence type="ECO:0000256" key="4">
    <source>
        <dbReference type="ARBA" id="ARBA00023163"/>
    </source>
</evidence>
<organism evidence="8 9">
    <name type="scientific">Hucho hucho</name>
    <name type="common">huchen</name>
    <dbReference type="NCBI Taxonomy" id="62062"/>
    <lineage>
        <taxon>Eukaryota</taxon>
        <taxon>Metazoa</taxon>
        <taxon>Chordata</taxon>
        <taxon>Craniata</taxon>
        <taxon>Vertebrata</taxon>
        <taxon>Euteleostomi</taxon>
        <taxon>Actinopterygii</taxon>
        <taxon>Neopterygii</taxon>
        <taxon>Teleostei</taxon>
        <taxon>Protacanthopterygii</taxon>
        <taxon>Salmoniformes</taxon>
        <taxon>Salmonidae</taxon>
        <taxon>Salmoninae</taxon>
        <taxon>Hucho</taxon>
    </lineage>
</organism>
<protein>
    <submittedName>
        <fullName evidence="8">MLX interacting protein</fullName>
    </submittedName>
</protein>
<feature type="region of interest" description="Disordered" evidence="7">
    <location>
        <begin position="1"/>
        <end position="33"/>
    </location>
</feature>
<keyword evidence="4" id="KW-0804">Transcription</keyword>
<evidence type="ECO:0000313" key="9">
    <source>
        <dbReference type="Proteomes" id="UP000314982"/>
    </source>
</evidence>
<dbReference type="Proteomes" id="UP000314982">
    <property type="component" value="Unassembled WGS sequence"/>
</dbReference>
<reference evidence="8" key="2">
    <citation type="submission" date="2025-08" db="UniProtKB">
        <authorList>
            <consortium name="Ensembl"/>
        </authorList>
    </citation>
    <scope>IDENTIFICATION</scope>
</reference>
<reference evidence="9" key="1">
    <citation type="submission" date="2018-06" db="EMBL/GenBank/DDBJ databases">
        <title>Genome assembly of Danube salmon.</title>
        <authorList>
            <person name="Macqueen D.J."/>
            <person name="Gundappa M.K."/>
        </authorList>
    </citation>
    <scope>NUCLEOTIDE SEQUENCE [LARGE SCALE GENOMIC DNA]</scope>
</reference>
<dbReference type="PANTHER" id="PTHR15741:SF40">
    <property type="entry name" value="MLX-INTERACTING PROTEIN"/>
    <property type="match status" value="1"/>
</dbReference>
<comment type="subcellular location">
    <subcellularLocation>
        <location evidence="1">Nucleus</location>
    </subcellularLocation>
</comment>
<dbReference type="AlphaFoldDB" id="A0A4W5JK99"/>